<dbReference type="EMBL" id="MHTL01000011">
    <property type="protein sequence ID" value="OHA60603.1"/>
    <property type="molecule type" value="Genomic_DNA"/>
</dbReference>
<organism evidence="2 3">
    <name type="scientific">Candidatus Vogelbacteria bacterium RIFOXYD1_FULL_51_18</name>
    <dbReference type="NCBI Taxonomy" id="1802440"/>
    <lineage>
        <taxon>Bacteria</taxon>
        <taxon>Candidatus Vogeliibacteriota</taxon>
    </lineage>
</organism>
<protein>
    <submittedName>
        <fullName evidence="2">Uncharacterized protein</fullName>
    </submittedName>
</protein>
<evidence type="ECO:0000313" key="2">
    <source>
        <dbReference type="EMBL" id="OHA60603.1"/>
    </source>
</evidence>
<proteinExistence type="predicted"/>
<name>A0A1G2QJM1_9BACT</name>
<accession>A0A1G2QJM1</accession>
<dbReference type="AlphaFoldDB" id="A0A1G2QJM1"/>
<feature type="compositionally biased region" description="Basic and acidic residues" evidence="1">
    <location>
        <begin position="531"/>
        <end position="552"/>
    </location>
</feature>
<feature type="compositionally biased region" description="Basic and acidic residues" evidence="1">
    <location>
        <begin position="568"/>
        <end position="581"/>
    </location>
</feature>
<dbReference type="InterPro" id="IPR027417">
    <property type="entry name" value="P-loop_NTPase"/>
</dbReference>
<reference evidence="2 3" key="1">
    <citation type="journal article" date="2016" name="Nat. Commun.">
        <title>Thousands of microbial genomes shed light on interconnected biogeochemical processes in an aquifer system.</title>
        <authorList>
            <person name="Anantharaman K."/>
            <person name="Brown C.T."/>
            <person name="Hug L.A."/>
            <person name="Sharon I."/>
            <person name="Castelle C.J."/>
            <person name="Probst A.J."/>
            <person name="Thomas B.C."/>
            <person name="Singh A."/>
            <person name="Wilkins M.J."/>
            <person name="Karaoz U."/>
            <person name="Brodie E.L."/>
            <person name="Williams K.H."/>
            <person name="Hubbard S.S."/>
            <person name="Banfield J.F."/>
        </authorList>
    </citation>
    <scope>NUCLEOTIDE SEQUENCE [LARGE SCALE GENOMIC DNA]</scope>
</reference>
<dbReference type="PANTHER" id="PTHR30121:SF11">
    <property type="entry name" value="AAA+ ATPASE DOMAIN-CONTAINING PROTEIN"/>
    <property type="match status" value="1"/>
</dbReference>
<gene>
    <name evidence="2" type="ORF">A2569_00825</name>
</gene>
<dbReference type="PANTHER" id="PTHR30121">
    <property type="entry name" value="UNCHARACTERIZED PROTEIN YJGR-RELATED"/>
    <property type="match status" value="1"/>
</dbReference>
<dbReference type="Gene3D" id="3.40.50.300">
    <property type="entry name" value="P-loop containing nucleotide triphosphate hydrolases"/>
    <property type="match status" value="2"/>
</dbReference>
<dbReference type="Proteomes" id="UP000177090">
    <property type="component" value="Unassembled WGS sequence"/>
</dbReference>
<evidence type="ECO:0000313" key="3">
    <source>
        <dbReference type="Proteomes" id="UP000177090"/>
    </source>
</evidence>
<dbReference type="InterPro" id="IPR051162">
    <property type="entry name" value="T4SS_component"/>
</dbReference>
<dbReference type="GO" id="GO:0016020">
    <property type="term" value="C:membrane"/>
    <property type="evidence" value="ECO:0007669"/>
    <property type="project" value="InterPro"/>
</dbReference>
<dbReference type="CDD" id="cd01127">
    <property type="entry name" value="TrwB_TraG_TraD_VirD4"/>
    <property type="match status" value="1"/>
</dbReference>
<comment type="caution">
    <text evidence="2">The sequence shown here is derived from an EMBL/GenBank/DDBJ whole genome shotgun (WGS) entry which is preliminary data.</text>
</comment>
<feature type="region of interest" description="Disordered" evidence="1">
    <location>
        <begin position="531"/>
        <end position="581"/>
    </location>
</feature>
<sequence>MADLLKQGMAYLAETDFRGAKTRFGIKNSDRARHVYVIGKTGMGKSTLLENMAIQDMANGEGLGFIDPHGGTAEKLLDYIPEERTKDVIYFAPYDLDYPISFNVMEDVGKDQRYLVANGLMSSFKKIWPDVWSARMEYILNNTLLALLEYPDSTLLGVNRMLSDKNYRTQVVNNISDPSVKAFWLDEFAKYNERYMQEAGDAIKNKIGQFTSNPLIRNIIGQPKSSFDIREVMDGKKILIMNLSKGRVGEQNAFLLGGMLITKIYLAAMSRANATTATLQALPSFYLFVDEFQSFVNDSFADILAEARKYKLNLTIAHQYIDQMPETVQSAVFGNVGTTIAFRVGPFDAEKLEKIFSPKFTEEDLVNLGFAQIYLTLMIDGVGSPSFSATTLAPIENAMQELHAGLKEQIIASSRAQYAHPREEVEKAITEWHKVALSSIEKADRAGRVNPPAGGQGPSKKYHTGSRTSGAAEVRLPFQKRATLIKEAAQDRTRELSLEALVAAKNKETVKATPQAKEDLKSFLQDVIKSVPKEKKEEVPSIKDQADQRSDFKGGGSPTSDSQEIPEDELRHMLEVPKRNG</sequence>
<feature type="region of interest" description="Disordered" evidence="1">
    <location>
        <begin position="443"/>
        <end position="469"/>
    </location>
</feature>
<dbReference type="InterPro" id="IPR003688">
    <property type="entry name" value="TraG/VirD4"/>
</dbReference>
<dbReference type="SUPFAM" id="SSF52540">
    <property type="entry name" value="P-loop containing nucleoside triphosphate hydrolases"/>
    <property type="match status" value="1"/>
</dbReference>
<dbReference type="STRING" id="1802440.A2569_00825"/>
<dbReference type="Pfam" id="PF02534">
    <property type="entry name" value="T4SS-DNA_transf"/>
    <property type="match status" value="1"/>
</dbReference>
<evidence type="ECO:0000256" key="1">
    <source>
        <dbReference type="SAM" id="MobiDB-lite"/>
    </source>
</evidence>